<keyword evidence="5" id="KW-1185">Reference proteome</keyword>
<evidence type="ECO:0008006" key="6">
    <source>
        <dbReference type="Google" id="ProtNLM"/>
    </source>
</evidence>
<keyword evidence="2" id="KW-0378">Hydrolase</keyword>
<dbReference type="SFLD" id="SFLDS00003">
    <property type="entry name" value="Haloacid_Dehalogenase"/>
    <property type="match status" value="1"/>
</dbReference>
<protein>
    <recommendedName>
        <fullName evidence="6">HAD family hydrolase</fullName>
    </recommendedName>
</protein>
<dbReference type="InterPro" id="IPR006439">
    <property type="entry name" value="HAD-SF_hydro_IA"/>
</dbReference>
<evidence type="ECO:0000256" key="3">
    <source>
        <dbReference type="ARBA" id="ARBA00022842"/>
    </source>
</evidence>
<dbReference type="GO" id="GO:0044281">
    <property type="term" value="P:small molecule metabolic process"/>
    <property type="evidence" value="ECO:0007669"/>
    <property type="project" value="UniProtKB-ARBA"/>
</dbReference>
<evidence type="ECO:0000256" key="2">
    <source>
        <dbReference type="ARBA" id="ARBA00022801"/>
    </source>
</evidence>
<comment type="cofactor">
    <cofactor evidence="1">
        <name>Mg(2+)</name>
        <dbReference type="ChEBI" id="CHEBI:18420"/>
    </cofactor>
</comment>
<evidence type="ECO:0000313" key="5">
    <source>
        <dbReference type="Proteomes" id="UP000218944"/>
    </source>
</evidence>
<dbReference type="Pfam" id="PF00702">
    <property type="entry name" value="Hydrolase"/>
    <property type="match status" value="1"/>
</dbReference>
<dbReference type="PRINTS" id="PR00413">
    <property type="entry name" value="HADHALOGNASE"/>
</dbReference>
<dbReference type="InterPro" id="IPR051400">
    <property type="entry name" value="HAD-like_hydrolase"/>
</dbReference>
<keyword evidence="3" id="KW-0460">Magnesium</keyword>
<dbReference type="NCBIfam" id="TIGR01549">
    <property type="entry name" value="HAD-SF-IA-v1"/>
    <property type="match status" value="1"/>
</dbReference>
<dbReference type="SUPFAM" id="SSF56784">
    <property type="entry name" value="HAD-like"/>
    <property type="match status" value="1"/>
</dbReference>
<accession>A0A2A2D3J5</accession>
<dbReference type="GO" id="GO:0016787">
    <property type="term" value="F:hydrolase activity"/>
    <property type="evidence" value="ECO:0007669"/>
    <property type="project" value="UniProtKB-KW"/>
</dbReference>
<evidence type="ECO:0000313" key="4">
    <source>
        <dbReference type="EMBL" id="PAU45996.1"/>
    </source>
</evidence>
<sequence length="226" mass="24491">MGVQRLAFFDLDNTLIDRQNALSGWVNEFCISRDLSDSACIKMCEELSVRAYPADFVRLRRELQLAESADELWKSYVRGIAARVTCRPGTAQRLGELRAAGWSLGVITNGAVDIQQAKLKQTGLLGAFDMVCISGEVGVRKPSPEIFEAAARRCALPLDGWMVGDNPATDVGGGQAVGLRTLWISGGREWPAGARNPDSIAEDASAAITYLLEWGYGRQPQSSGIL</sequence>
<dbReference type="Gene3D" id="3.40.50.1000">
    <property type="entry name" value="HAD superfamily/HAD-like"/>
    <property type="match status" value="1"/>
</dbReference>
<dbReference type="PANTHER" id="PTHR46470:SF4">
    <property type="entry name" value="5-AMINO-6-(5-PHOSPHO-D-RIBITYLAMINO)URACIL PHOSPHATASE YIGB"/>
    <property type="match status" value="1"/>
</dbReference>
<dbReference type="PANTHER" id="PTHR46470">
    <property type="entry name" value="N-ACYLNEURAMINATE-9-PHOSPHATASE"/>
    <property type="match status" value="1"/>
</dbReference>
<gene>
    <name evidence="4" type="ORF">CK936_26465</name>
</gene>
<dbReference type="EMBL" id="NSJV01000509">
    <property type="protein sequence ID" value="PAU45996.1"/>
    <property type="molecule type" value="Genomic_DNA"/>
</dbReference>
<comment type="caution">
    <text evidence="4">The sequence shown here is derived from an EMBL/GenBank/DDBJ whole genome shotgun (WGS) entry which is preliminary data.</text>
</comment>
<proteinExistence type="predicted"/>
<evidence type="ECO:0000256" key="1">
    <source>
        <dbReference type="ARBA" id="ARBA00001946"/>
    </source>
</evidence>
<organism evidence="4 5">
    <name type="scientific">Streptomyces albireticuli</name>
    <dbReference type="NCBI Taxonomy" id="1940"/>
    <lineage>
        <taxon>Bacteria</taxon>
        <taxon>Bacillati</taxon>
        <taxon>Actinomycetota</taxon>
        <taxon>Actinomycetes</taxon>
        <taxon>Kitasatosporales</taxon>
        <taxon>Streptomycetaceae</taxon>
        <taxon>Streptomyces</taxon>
    </lineage>
</organism>
<reference evidence="4 5" key="1">
    <citation type="submission" date="2017-08" db="EMBL/GenBank/DDBJ databases">
        <title>Genome sequence of Streptomyces albireticuli NRRL B-1670.</title>
        <authorList>
            <person name="Graham D.E."/>
            <person name="Mahan K.M."/>
            <person name="Klingeman D.M."/>
            <person name="Hettich R.L."/>
            <person name="Parry R.J."/>
            <person name="Spain J.C."/>
        </authorList>
    </citation>
    <scope>NUCLEOTIDE SEQUENCE [LARGE SCALE GENOMIC DNA]</scope>
    <source>
        <strain evidence="4 5">NRRL B-1670</strain>
    </source>
</reference>
<name>A0A2A2D3J5_9ACTN</name>
<dbReference type="SFLD" id="SFLDG01129">
    <property type="entry name" value="C1.5:_HAD__Beta-PGM__Phosphata"/>
    <property type="match status" value="1"/>
</dbReference>
<dbReference type="Proteomes" id="UP000218944">
    <property type="component" value="Unassembled WGS sequence"/>
</dbReference>
<dbReference type="InterPro" id="IPR023214">
    <property type="entry name" value="HAD_sf"/>
</dbReference>
<dbReference type="AlphaFoldDB" id="A0A2A2D3J5"/>
<dbReference type="InterPro" id="IPR036412">
    <property type="entry name" value="HAD-like_sf"/>
</dbReference>
<dbReference type="Gene3D" id="1.20.120.710">
    <property type="entry name" value="Haloacid dehalogenase hydrolase-like domain"/>
    <property type="match status" value="1"/>
</dbReference>